<dbReference type="EMBL" id="JAFGIX010000071">
    <property type="protein sequence ID" value="MBN1574292.1"/>
    <property type="molecule type" value="Genomic_DNA"/>
</dbReference>
<protein>
    <submittedName>
        <fullName evidence="1">Uncharacterized protein</fullName>
    </submittedName>
</protein>
<sequence length="49" mass="5375">MAKEKNEYQKTIVRGDCLKGQGRAVNIKKKPGAAIVKGGRRSDFTKNSP</sequence>
<reference evidence="1" key="2">
    <citation type="submission" date="2021-01" db="EMBL/GenBank/DDBJ databases">
        <authorList>
            <person name="Hahn C.R."/>
            <person name="Youssef N.H."/>
            <person name="Elshahed M."/>
        </authorList>
    </citation>
    <scope>NUCLEOTIDE SEQUENCE</scope>
    <source>
        <strain evidence="1">Zod_Metabat.24</strain>
    </source>
</reference>
<accession>A0A9D8PRL8</accession>
<dbReference type="AlphaFoldDB" id="A0A9D8PRL8"/>
<comment type="caution">
    <text evidence="1">The sequence shown here is derived from an EMBL/GenBank/DDBJ whole genome shotgun (WGS) entry which is preliminary data.</text>
</comment>
<name>A0A9D8PRL8_9DELT</name>
<evidence type="ECO:0000313" key="2">
    <source>
        <dbReference type="Proteomes" id="UP000809273"/>
    </source>
</evidence>
<proteinExistence type="predicted"/>
<dbReference type="Proteomes" id="UP000809273">
    <property type="component" value="Unassembled WGS sequence"/>
</dbReference>
<reference evidence="1" key="1">
    <citation type="journal article" date="2021" name="Environ. Microbiol.">
        <title>Genomic characterization of three novel Desulfobacterota classes expand the metabolic and phylogenetic diversity of the phylum.</title>
        <authorList>
            <person name="Murphy C.L."/>
            <person name="Biggerstaff J."/>
            <person name="Eichhorn A."/>
            <person name="Ewing E."/>
            <person name="Shahan R."/>
            <person name="Soriano D."/>
            <person name="Stewart S."/>
            <person name="VanMol K."/>
            <person name="Walker R."/>
            <person name="Walters P."/>
            <person name="Elshahed M.S."/>
            <person name="Youssef N.H."/>
        </authorList>
    </citation>
    <scope>NUCLEOTIDE SEQUENCE</scope>
    <source>
        <strain evidence="1">Zod_Metabat.24</strain>
    </source>
</reference>
<evidence type="ECO:0000313" key="1">
    <source>
        <dbReference type="EMBL" id="MBN1574292.1"/>
    </source>
</evidence>
<organism evidence="1 2">
    <name type="scientific">Candidatus Zymogenus saltonus</name>
    <dbReference type="NCBI Taxonomy" id="2844893"/>
    <lineage>
        <taxon>Bacteria</taxon>
        <taxon>Deltaproteobacteria</taxon>
        <taxon>Candidatus Zymogenia</taxon>
        <taxon>Candidatus Zymogeniales</taxon>
        <taxon>Candidatus Zymogenaceae</taxon>
        <taxon>Candidatus Zymogenus</taxon>
    </lineage>
</organism>
<gene>
    <name evidence="1" type="ORF">JW984_13925</name>
</gene>